<gene>
    <name evidence="1" type="ORF">GLYMA_14G128700</name>
</gene>
<reference evidence="1 2" key="1">
    <citation type="journal article" date="2010" name="Nature">
        <title>Genome sequence of the palaeopolyploid soybean.</title>
        <authorList>
            <person name="Schmutz J."/>
            <person name="Cannon S.B."/>
            <person name="Schlueter J."/>
            <person name="Ma J."/>
            <person name="Mitros T."/>
            <person name="Nelson W."/>
            <person name="Hyten D.L."/>
            <person name="Song Q."/>
            <person name="Thelen J.J."/>
            <person name="Cheng J."/>
            <person name="Xu D."/>
            <person name="Hellsten U."/>
            <person name="May G.D."/>
            <person name="Yu Y."/>
            <person name="Sakurai T."/>
            <person name="Umezawa T."/>
            <person name="Bhattacharyya M.K."/>
            <person name="Sandhu D."/>
            <person name="Valliyodan B."/>
            <person name="Lindquist E."/>
            <person name="Peto M."/>
            <person name="Grant D."/>
            <person name="Shu S."/>
            <person name="Goodstein D."/>
            <person name="Barry K."/>
            <person name="Futrell-Griggs M."/>
            <person name="Abernathy B."/>
            <person name="Du J."/>
            <person name="Tian Z."/>
            <person name="Zhu L."/>
            <person name="Gill N."/>
            <person name="Joshi T."/>
            <person name="Libault M."/>
            <person name="Sethuraman A."/>
            <person name="Zhang X.-C."/>
            <person name="Shinozaki K."/>
            <person name="Nguyen H.T."/>
            <person name="Wing R.A."/>
            <person name="Cregan P."/>
            <person name="Specht J."/>
            <person name="Grimwood J."/>
            <person name="Rokhsar D."/>
            <person name="Stacey G."/>
            <person name="Shoemaker R.C."/>
            <person name="Jackson S.A."/>
        </authorList>
    </citation>
    <scope>NUCLEOTIDE SEQUENCE</scope>
    <source>
        <strain evidence="2">cv. Williams 82</strain>
        <tissue evidence="1">Callus</tissue>
    </source>
</reference>
<dbReference type="AlphaFoldDB" id="A0A0R0GMR8"/>
<proteinExistence type="predicted"/>
<name>A0A0R0GMR8_SOYBN</name>
<reference evidence="1" key="3">
    <citation type="submission" date="2018-07" db="EMBL/GenBank/DDBJ databases">
        <title>WGS assembly of Glycine max.</title>
        <authorList>
            <person name="Schmutz J."/>
            <person name="Cannon S."/>
            <person name="Schlueter J."/>
            <person name="Ma J."/>
            <person name="Mitros T."/>
            <person name="Nelson W."/>
            <person name="Hyten D."/>
            <person name="Song Q."/>
            <person name="Thelen J."/>
            <person name="Cheng J."/>
            <person name="Xu D."/>
            <person name="Hellsten U."/>
            <person name="May G."/>
            <person name="Yu Y."/>
            <person name="Sakurai T."/>
            <person name="Umezawa T."/>
            <person name="Bhattacharyya M."/>
            <person name="Sandhu D."/>
            <person name="Valliyodan B."/>
            <person name="Lindquist E."/>
            <person name="Peto M."/>
            <person name="Grant D."/>
            <person name="Shu S."/>
            <person name="Goodstein D."/>
            <person name="Barry K."/>
            <person name="Futrell-Griggs M."/>
            <person name="Abernathy B."/>
            <person name="Du J."/>
            <person name="Tian Z."/>
            <person name="Zhu L."/>
            <person name="Gill N."/>
            <person name="Joshi T."/>
            <person name="Libault M."/>
            <person name="Sethuraman A."/>
            <person name="Zhang X."/>
            <person name="Shinozaki K."/>
            <person name="Nguyen H."/>
            <person name="Wing R."/>
            <person name="Cregan P."/>
            <person name="Specht J."/>
            <person name="Grimwood J."/>
            <person name="Rokhsar D."/>
            <person name="Stacey G."/>
            <person name="Shoemaker R."/>
            <person name="Jackson S."/>
        </authorList>
    </citation>
    <scope>NUCLEOTIDE SEQUENCE</scope>
    <source>
        <tissue evidence="1">Callus</tissue>
    </source>
</reference>
<reference evidence="2" key="2">
    <citation type="submission" date="2018-02" db="UniProtKB">
        <authorList>
            <consortium name="EnsemblPlants"/>
        </authorList>
    </citation>
    <scope>IDENTIFICATION</scope>
    <source>
        <strain evidence="2">Williams 82</strain>
    </source>
</reference>
<evidence type="ECO:0000313" key="3">
    <source>
        <dbReference type="Proteomes" id="UP000008827"/>
    </source>
</evidence>
<keyword evidence="3" id="KW-1185">Reference proteome</keyword>
<dbReference type="Proteomes" id="UP000008827">
    <property type="component" value="Chromosome 14"/>
</dbReference>
<sequence>MMILVIPSSILRCCFSFSTVIILIYKNTPLISKSLIFKPRFEIQLPTSISKIQRRELHWHNNFSINQTNFSMNQEPKFLSELKINKNSNMEDGLGGIGGGGSAPTSVEFVKMSLGDNDFWRRGDLGNADLNSLGPRKVDWGCVGSDLDGGGEGCARRCGGWVAAVALTRRLV</sequence>
<accession>A0A0R0GMR8</accession>
<evidence type="ECO:0000313" key="1">
    <source>
        <dbReference type="EMBL" id="KRH16043.1"/>
    </source>
</evidence>
<dbReference type="EnsemblPlants" id="KRH16043">
    <property type="protein sequence ID" value="KRH16043"/>
    <property type="gene ID" value="GLYMA_14G128700"/>
</dbReference>
<dbReference type="EMBL" id="CM000847">
    <property type="protein sequence ID" value="KRH16043.1"/>
    <property type="molecule type" value="Genomic_DNA"/>
</dbReference>
<dbReference type="InParanoid" id="A0A0R0GMR8"/>
<evidence type="ECO:0000313" key="2">
    <source>
        <dbReference type="EnsemblPlants" id="KRH16043"/>
    </source>
</evidence>
<organism evidence="1">
    <name type="scientific">Glycine max</name>
    <name type="common">Soybean</name>
    <name type="synonym">Glycine hispida</name>
    <dbReference type="NCBI Taxonomy" id="3847"/>
    <lineage>
        <taxon>Eukaryota</taxon>
        <taxon>Viridiplantae</taxon>
        <taxon>Streptophyta</taxon>
        <taxon>Embryophyta</taxon>
        <taxon>Tracheophyta</taxon>
        <taxon>Spermatophyta</taxon>
        <taxon>Magnoliopsida</taxon>
        <taxon>eudicotyledons</taxon>
        <taxon>Gunneridae</taxon>
        <taxon>Pentapetalae</taxon>
        <taxon>rosids</taxon>
        <taxon>fabids</taxon>
        <taxon>Fabales</taxon>
        <taxon>Fabaceae</taxon>
        <taxon>Papilionoideae</taxon>
        <taxon>50 kb inversion clade</taxon>
        <taxon>NPAAA clade</taxon>
        <taxon>indigoferoid/millettioid clade</taxon>
        <taxon>Phaseoleae</taxon>
        <taxon>Glycine</taxon>
        <taxon>Glycine subgen. Soja</taxon>
    </lineage>
</organism>
<protein>
    <submittedName>
        <fullName evidence="1 2">Uncharacterized protein</fullName>
    </submittedName>
</protein>
<dbReference type="Gramene" id="KRH16043">
    <property type="protein sequence ID" value="KRH16043"/>
    <property type="gene ID" value="GLYMA_14G128700"/>
</dbReference>